<dbReference type="Pfam" id="PF02342">
    <property type="entry name" value="TerD"/>
    <property type="match status" value="1"/>
</dbReference>
<dbReference type="AlphaFoldDB" id="A0A9X4LY13"/>
<dbReference type="CDD" id="cd06974">
    <property type="entry name" value="TerD_like"/>
    <property type="match status" value="1"/>
</dbReference>
<reference evidence="3" key="1">
    <citation type="submission" date="2022-08" db="EMBL/GenBank/DDBJ databases">
        <title>Genome analysis of Corynebacteriales strain.</title>
        <authorList>
            <person name="Lee S.D."/>
        </authorList>
    </citation>
    <scope>NUCLEOTIDE SEQUENCE</scope>
    <source>
        <strain evidence="3">D3-21</strain>
    </source>
</reference>
<protein>
    <submittedName>
        <fullName evidence="3">TerD family protein</fullName>
    </submittedName>
</protein>
<sequence length="188" mass="20305">MSSVMMRGANVELTREIPGLSGLVLGVTWDAGGESVLDENLVTATVLCGADGRALSGEHFVFFNQLDSPDLSVQQLEQALGGDQDQVEVHFAAVPDDVERIVVVLYLNEGTARKRTLGRLRTCRLRVLDLDGNAELVRSEDFAPLLSTETAITLGEVYRHRGGWKFKVLGQGYSSGLVGIASDYGIPL</sequence>
<evidence type="ECO:0000313" key="4">
    <source>
        <dbReference type="Proteomes" id="UP001152755"/>
    </source>
</evidence>
<feature type="domain" description="TerD" evidence="2">
    <location>
        <begin position="1"/>
        <end position="184"/>
    </location>
</feature>
<name>A0A9X4LY13_9ACTN</name>
<dbReference type="InterPro" id="IPR051324">
    <property type="entry name" value="Stress/Tellurium_Resist"/>
</dbReference>
<evidence type="ECO:0000259" key="2">
    <source>
        <dbReference type="Pfam" id="PF02342"/>
    </source>
</evidence>
<gene>
    <name evidence="3" type="ORF">NVS88_02490</name>
</gene>
<dbReference type="InterPro" id="IPR003325">
    <property type="entry name" value="TerD"/>
</dbReference>
<dbReference type="Gene3D" id="2.60.60.30">
    <property type="entry name" value="sav2460 like domains"/>
    <property type="match status" value="1"/>
</dbReference>
<evidence type="ECO:0000256" key="1">
    <source>
        <dbReference type="ARBA" id="ARBA00008775"/>
    </source>
</evidence>
<comment type="caution">
    <text evidence="3">The sequence shown here is derived from an EMBL/GenBank/DDBJ whole genome shotgun (WGS) entry which is preliminary data.</text>
</comment>
<organism evidence="3 4">
    <name type="scientific">Speluncibacter jeojiensis</name>
    <dbReference type="NCBI Taxonomy" id="2710754"/>
    <lineage>
        <taxon>Bacteria</taxon>
        <taxon>Bacillati</taxon>
        <taxon>Actinomycetota</taxon>
        <taxon>Actinomycetes</taxon>
        <taxon>Mycobacteriales</taxon>
        <taxon>Speluncibacteraceae</taxon>
        <taxon>Speluncibacter</taxon>
    </lineage>
</organism>
<dbReference type="EMBL" id="JANRHA010000001">
    <property type="protein sequence ID" value="MDG3013420.1"/>
    <property type="molecule type" value="Genomic_DNA"/>
</dbReference>
<dbReference type="Proteomes" id="UP001152755">
    <property type="component" value="Unassembled WGS sequence"/>
</dbReference>
<evidence type="ECO:0000313" key="3">
    <source>
        <dbReference type="EMBL" id="MDG3013420.1"/>
    </source>
</evidence>
<comment type="similarity">
    <text evidence="1">Belongs to the CAPAB/TerDEXZ family.</text>
</comment>
<accession>A0A9X4LY13</accession>
<proteinExistence type="inferred from homology"/>
<dbReference type="PANTHER" id="PTHR32097:SF4">
    <property type="entry name" value="GENERAL STRESS PROTEIN 16U"/>
    <property type="match status" value="1"/>
</dbReference>
<dbReference type="RefSeq" id="WP_332519070.1">
    <property type="nucleotide sequence ID" value="NZ_JANRHA010000001.1"/>
</dbReference>
<keyword evidence="4" id="KW-1185">Reference proteome</keyword>
<dbReference type="PANTHER" id="PTHR32097">
    <property type="entry name" value="CAMP-BINDING PROTEIN 1-RELATED"/>
    <property type="match status" value="1"/>
</dbReference>